<proteinExistence type="predicted"/>
<dbReference type="EMBL" id="CP015057">
    <property type="protein sequence ID" value="QGN16207.1"/>
    <property type="molecule type" value="Genomic_DNA"/>
</dbReference>
<reference evidence="2 3" key="1">
    <citation type="submission" date="2016-03" db="EMBL/GenBank/DDBJ databases">
        <title>How can Kluyveromyces marxianus grow so fast - potential evolutionary course in Saccharomyces Complex revealed by comparative genomics.</title>
        <authorList>
            <person name="Mo W."/>
            <person name="Lu W."/>
            <person name="Yang X."/>
            <person name="Qi J."/>
            <person name="Lv H."/>
        </authorList>
    </citation>
    <scope>NUCLEOTIDE SEQUENCE [LARGE SCALE GENOMIC DNA]</scope>
    <source>
        <strain evidence="2 3">FIM1</strain>
    </source>
</reference>
<evidence type="ECO:0000313" key="3">
    <source>
        <dbReference type="Proteomes" id="UP000422736"/>
    </source>
</evidence>
<evidence type="ECO:0000313" key="2">
    <source>
        <dbReference type="EMBL" id="QGN16207.1"/>
    </source>
</evidence>
<protein>
    <submittedName>
        <fullName evidence="2">Protein KEG1</fullName>
    </submittedName>
</protein>
<keyword evidence="3" id="KW-1185">Reference proteome</keyword>
<dbReference type="Proteomes" id="UP000422736">
    <property type="component" value="Chromosome 4"/>
</dbReference>
<keyword evidence="1" id="KW-0812">Transmembrane</keyword>
<sequence>MKINLSIPLQAARWFSYLLFLISVEVILVFPLANLLWIDFINRLIPNSTMHLIPLSNMLNSWTIPFDFSVIANSTSIIESDTMVRSDIPLEITINLGIYCTSQKPIESAVLTIDNKSQRLALTCFQNVDFLSTRFTGFDSVSKTIKKDMINEFKFEFPVNPDKKKIHIQLSDYTENHLLDHINAQFSVKYTGFRKFLLKWRITCHIFGTLIFASLISACFLLSFTVAFGYIYVS</sequence>
<evidence type="ECO:0000256" key="1">
    <source>
        <dbReference type="SAM" id="Phobius"/>
    </source>
</evidence>
<accession>A0ABX6EYN6</accession>
<gene>
    <name evidence="2" type="primary">SEI1</name>
    <name evidence="2" type="ORF">FIM1_2911</name>
</gene>
<name>A0ABX6EYN6_KLUMA</name>
<feature type="transmembrane region" description="Helical" evidence="1">
    <location>
        <begin position="14"/>
        <end position="38"/>
    </location>
</feature>
<keyword evidence="1" id="KW-0472">Membrane</keyword>
<organism evidence="2 3">
    <name type="scientific">Kluyveromyces marxianus</name>
    <name type="common">Yeast</name>
    <name type="synonym">Candida kefyr</name>
    <dbReference type="NCBI Taxonomy" id="4911"/>
    <lineage>
        <taxon>Eukaryota</taxon>
        <taxon>Fungi</taxon>
        <taxon>Dikarya</taxon>
        <taxon>Ascomycota</taxon>
        <taxon>Saccharomycotina</taxon>
        <taxon>Saccharomycetes</taxon>
        <taxon>Saccharomycetales</taxon>
        <taxon>Saccharomycetaceae</taxon>
        <taxon>Kluyveromyces</taxon>
    </lineage>
</organism>
<feature type="transmembrane region" description="Helical" evidence="1">
    <location>
        <begin position="204"/>
        <end position="233"/>
    </location>
</feature>
<keyword evidence="1" id="KW-1133">Transmembrane helix</keyword>
<reference evidence="2 3" key="2">
    <citation type="submission" date="2019-11" db="EMBL/GenBank/DDBJ databases">
        <authorList>
            <person name="Lu H."/>
        </authorList>
    </citation>
    <scope>NUCLEOTIDE SEQUENCE [LARGE SCALE GENOMIC DNA]</scope>
    <source>
        <strain evidence="2 3">FIM1</strain>
    </source>
</reference>